<reference evidence="1 2" key="1">
    <citation type="submission" date="2016-10" db="EMBL/GenBank/DDBJ databases">
        <authorList>
            <person name="de Groot N.N."/>
        </authorList>
    </citation>
    <scope>NUCLEOTIDE SEQUENCE [LARGE SCALE GENOMIC DNA]</scope>
    <source>
        <strain evidence="1 2">DSM 24015</strain>
    </source>
</reference>
<protein>
    <submittedName>
        <fullName evidence="1">Uncharacterized protein</fullName>
    </submittedName>
</protein>
<dbReference type="STRING" id="1071918.SAMN05421544_12412"/>
<dbReference type="Proteomes" id="UP000198517">
    <property type="component" value="Unassembled WGS sequence"/>
</dbReference>
<dbReference type="RefSeq" id="WP_092737960.1">
    <property type="nucleotide sequence ID" value="NZ_FNAS01000024.1"/>
</dbReference>
<gene>
    <name evidence="1" type="ORF">SAMN05421544_12412</name>
</gene>
<proteinExistence type="predicted"/>
<dbReference type="OrthoDB" id="799440at2"/>
<name>A0A1G7FLM9_9FLAO</name>
<dbReference type="AlphaFoldDB" id="A0A1G7FLM9"/>
<keyword evidence="2" id="KW-1185">Reference proteome</keyword>
<sequence>MIDFIHSDDLDIKNGDWHTGTADNQHAKYIVQAQKGEYKEHPELGVGIENILNTEQAIDFLIEAKKNLEYDGMKVKDIAFTETGKLSIDAQYNERL</sequence>
<dbReference type="EMBL" id="FNAS01000024">
    <property type="protein sequence ID" value="SDE76847.1"/>
    <property type="molecule type" value="Genomic_DNA"/>
</dbReference>
<evidence type="ECO:0000313" key="1">
    <source>
        <dbReference type="EMBL" id="SDE76847.1"/>
    </source>
</evidence>
<organism evidence="1 2">
    <name type="scientific">Riemerella columbipharyngis</name>
    <dbReference type="NCBI Taxonomy" id="1071918"/>
    <lineage>
        <taxon>Bacteria</taxon>
        <taxon>Pseudomonadati</taxon>
        <taxon>Bacteroidota</taxon>
        <taxon>Flavobacteriia</taxon>
        <taxon>Flavobacteriales</taxon>
        <taxon>Weeksellaceae</taxon>
        <taxon>Riemerella</taxon>
    </lineage>
</organism>
<accession>A0A1G7FLM9</accession>
<evidence type="ECO:0000313" key="2">
    <source>
        <dbReference type="Proteomes" id="UP000198517"/>
    </source>
</evidence>